<organism evidence="2 3">
    <name type="scientific">Haematococcus lacustris</name>
    <name type="common">Green alga</name>
    <name type="synonym">Haematococcus pluvialis</name>
    <dbReference type="NCBI Taxonomy" id="44745"/>
    <lineage>
        <taxon>Eukaryota</taxon>
        <taxon>Viridiplantae</taxon>
        <taxon>Chlorophyta</taxon>
        <taxon>core chlorophytes</taxon>
        <taxon>Chlorophyceae</taxon>
        <taxon>CS clade</taxon>
        <taxon>Chlamydomonadales</taxon>
        <taxon>Haematococcaceae</taxon>
        <taxon>Haematococcus</taxon>
    </lineage>
</organism>
<evidence type="ECO:0000313" key="3">
    <source>
        <dbReference type="Proteomes" id="UP000485058"/>
    </source>
</evidence>
<sequence length="175" mass="18517">MTGGGTRVSLAAAAIIPALRLRLKGAIGAGKANPYIVITPLLVFTTILAVGVWGVLRGANLDAAAARCNSNISSMCPCSTAAQSRLDGLALNLELSFSRAALPVRQLVDLIQHFPHYATIMSMWGDWLPNWWASAPGAQSVCMVMAPQGIITAAYPDNPLTRTLPGLNILDGMYR</sequence>
<keyword evidence="1" id="KW-0812">Transmembrane</keyword>
<accession>A0A699Z1D9</accession>
<dbReference type="EMBL" id="BLLF01000540">
    <property type="protein sequence ID" value="GFH12789.1"/>
    <property type="molecule type" value="Genomic_DNA"/>
</dbReference>
<gene>
    <name evidence="2" type="ORF">HaLaN_08541</name>
</gene>
<evidence type="ECO:0000313" key="2">
    <source>
        <dbReference type="EMBL" id="GFH12789.1"/>
    </source>
</evidence>
<comment type="caution">
    <text evidence="2">The sequence shown here is derived from an EMBL/GenBank/DDBJ whole genome shotgun (WGS) entry which is preliminary data.</text>
</comment>
<name>A0A699Z1D9_HAELA</name>
<keyword evidence="1" id="KW-1133">Transmembrane helix</keyword>
<keyword evidence="1" id="KW-0472">Membrane</keyword>
<proteinExistence type="predicted"/>
<dbReference type="Proteomes" id="UP000485058">
    <property type="component" value="Unassembled WGS sequence"/>
</dbReference>
<evidence type="ECO:0000256" key="1">
    <source>
        <dbReference type="SAM" id="Phobius"/>
    </source>
</evidence>
<reference evidence="2 3" key="1">
    <citation type="submission" date="2020-02" db="EMBL/GenBank/DDBJ databases">
        <title>Draft genome sequence of Haematococcus lacustris strain NIES-144.</title>
        <authorList>
            <person name="Morimoto D."/>
            <person name="Nakagawa S."/>
            <person name="Yoshida T."/>
            <person name="Sawayama S."/>
        </authorList>
    </citation>
    <scope>NUCLEOTIDE SEQUENCE [LARGE SCALE GENOMIC DNA]</scope>
    <source>
        <strain evidence="2 3">NIES-144</strain>
    </source>
</reference>
<keyword evidence="3" id="KW-1185">Reference proteome</keyword>
<dbReference type="AlphaFoldDB" id="A0A699Z1D9"/>
<feature type="transmembrane region" description="Helical" evidence="1">
    <location>
        <begin position="35"/>
        <end position="56"/>
    </location>
</feature>
<protein>
    <submittedName>
        <fullName evidence="2">Uncharacterized protein</fullName>
    </submittedName>
</protein>